<evidence type="ECO:0000313" key="2">
    <source>
        <dbReference type="Proteomes" id="UP000789396"/>
    </source>
</evidence>
<dbReference type="AlphaFoldDB" id="A0A9N9CZH4"/>
<comment type="caution">
    <text evidence="1">The sequence shown here is derived from an EMBL/GenBank/DDBJ whole genome shotgun (WGS) entry which is preliminary data.</text>
</comment>
<evidence type="ECO:0000313" key="1">
    <source>
        <dbReference type="EMBL" id="CAG8617159.1"/>
    </source>
</evidence>
<gene>
    <name evidence="1" type="ORF">RFULGI_LOCUS7215</name>
</gene>
<protein>
    <submittedName>
        <fullName evidence="1">14035_t:CDS:1</fullName>
    </submittedName>
</protein>
<reference evidence="1" key="1">
    <citation type="submission" date="2021-06" db="EMBL/GenBank/DDBJ databases">
        <authorList>
            <person name="Kallberg Y."/>
            <person name="Tangrot J."/>
            <person name="Rosling A."/>
        </authorList>
    </citation>
    <scope>NUCLEOTIDE SEQUENCE</scope>
    <source>
        <strain evidence="1">IN212</strain>
    </source>
</reference>
<proteinExistence type="predicted"/>
<sequence length="132" mass="15532">MPHPNKRKQQISILPRKQGRYTLQEMIQVEMIDEEMPQVEITQDELLQEDKIMQKTTIMQKKIVELRNKRPSYTRMSRTIAWRKKQKANTLLNVETSPDLLHLFSAVDIIKRLRLLQPPLAMLLANTLSLVS</sequence>
<dbReference type="Proteomes" id="UP000789396">
    <property type="component" value="Unassembled WGS sequence"/>
</dbReference>
<organism evidence="1 2">
    <name type="scientific">Racocetra fulgida</name>
    <dbReference type="NCBI Taxonomy" id="60492"/>
    <lineage>
        <taxon>Eukaryota</taxon>
        <taxon>Fungi</taxon>
        <taxon>Fungi incertae sedis</taxon>
        <taxon>Mucoromycota</taxon>
        <taxon>Glomeromycotina</taxon>
        <taxon>Glomeromycetes</taxon>
        <taxon>Diversisporales</taxon>
        <taxon>Gigasporaceae</taxon>
        <taxon>Racocetra</taxon>
    </lineage>
</organism>
<keyword evidence="2" id="KW-1185">Reference proteome</keyword>
<accession>A0A9N9CZH4</accession>
<dbReference type="EMBL" id="CAJVPZ010010193">
    <property type="protein sequence ID" value="CAG8617159.1"/>
    <property type="molecule type" value="Genomic_DNA"/>
</dbReference>
<name>A0A9N9CZH4_9GLOM</name>